<dbReference type="Gene3D" id="3.30.950.30">
    <property type="entry name" value="Schlafen, AAA domain"/>
    <property type="match status" value="1"/>
</dbReference>
<dbReference type="GO" id="GO:0005524">
    <property type="term" value="F:ATP binding"/>
    <property type="evidence" value="ECO:0007669"/>
    <property type="project" value="UniProtKB-KW"/>
</dbReference>
<dbReference type="RefSeq" id="WP_341875861.1">
    <property type="nucleotide sequence ID" value="NZ_CP121687.1"/>
</dbReference>
<dbReference type="InterPro" id="IPR038461">
    <property type="entry name" value="Schlafen_AlbA_2_dom_sf"/>
</dbReference>
<gene>
    <name evidence="2" type="ORF">QBE51_08435</name>
</gene>
<reference evidence="2 3" key="1">
    <citation type="submission" date="2023-03" db="EMBL/GenBank/DDBJ databases">
        <title>Novel Species.</title>
        <authorList>
            <person name="Ma S."/>
        </authorList>
    </citation>
    <scope>NUCLEOTIDE SEQUENCE [LARGE SCALE GENOMIC DNA]</scope>
    <source>
        <strain evidence="2 3">LIND6LT2</strain>
    </source>
</reference>
<dbReference type="Gene3D" id="3.30.565.60">
    <property type="match status" value="1"/>
</dbReference>
<protein>
    <submittedName>
        <fullName evidence="2">ATP-binding protein</fullName>
    </submittedName>
</protein>
<dbReference type="Pfam" id="PF13749">
    <property type="entry name" value="HATPase_c_4"/>
    <property type="match status" value="1"/>
</dbReference>
<keyword evidence="2" id="KW-0067">ATP-binding</keyword>
<evidence type="ECO:0000259" key="1">
    <source>
        <dbReference type="Pfam" id="PF04326"/>
    </source>
</evidence>
<dbReference type="PANTHER" id="PTHR30595:SF6">
    <property type="entry name" value="SCHLAFEN ALBA-2 DOMAIN-CONTAINING PROTEIN"/>
    <property type="match status" value="1"/>
</dbReference>
<dbReference type="PANTHER" id="PTHR30595">
    <property type="entry name" value="GLPR-RELATED TRANSCRIPTIONAL REPRESSOR"/>
    <property type="match status" value="1"/>
</dbReference>
<keyword evidence="2" id="KW-0547">Nucleotide-binding</keyword>
<keyword evidence="3" id="KW-1185">Reference proteome</keyword>
<dbReference type="EMBL" id="CP121687">
    <property type="protein sequence ID" value="WZL68855.1"/>
    <property type="molecule type" value="Genomic_DNA"/>
</dbReference>
<feature type="domain" description="Schlafen AlbA-2" evidence="1">
    <location>
        <begin position="14"/>
        <end position="115"/>
    </location>
</feature>
<dbReference type="Proteomes" id="UP001486565">
    <property type="component" value="Chromosome"/>
</dbReference>
<evidence type="ECO:0000313" key="3">
    <source>
        <dbReference type="Proteomes" id="UP001486565"/>
    </source>
</evidence>
<evidence type="ECO:0000313" key="2">
    <source>
        <dbReference type="EMBL" id="WZL68855.1"/>
    </source>
</evidence>
<name>A0ABZ2Y119_9FIRM</name>
<organism evidence="2 3">
    <name type="scientific">Defluviitalea saccharophila</name>
    <dbReference type="NCBI Taxonomy" id="879970"/>
    <lineage>
        <taxon>Bacteria</taxon>
        <taxon>Bacillati</taxon>
        <taxon>Bacillota</taxon>
        <taxon>Clostridia</taxon>
        <taxon>Lachnospirales</taxon>
        <taxon>Defluviitaleaceae</taxon>
        <taxon>Defluviitalea</taxon>
    </lineage>
</organism>
<sequence length="377" mass="43230">MNKSELLEIINNGENSYIEFKEESIKPKDLAEEIIAFANSEGGTILIGVADVNIEEKIMNICRNNCIPNIIPIYEQIDVDELKVVAVTIPKGLNKPYYTVDHKYYIRVGTTKRIASREELLRLFEANGSIHYDISPVLGTSIRDLNLDIIRDYFLKYNTFDLYEEEKSSIERILVNADILKEVDQQLVCSVGGLLIFGKKPEMIMPQNGISFAHFCGNQITDDLIDKKNINGRLQDIAEQMLVVIKNNIKTPSRIKDLKRDEKEDYPTLVLREAIVNALVHRNYSITGSKIRIFMFDDRIEFHSPGKLPNTVTIEKMKIGVSYARNPFLVKYMENMRYIDQLGRGIPMIIKAMKDIGAREPDLKEIGEEFVLTIYKN</sequence>
<dbReference type="Pfam" id="PF04326">
    <property type="entry name" value="SLFN_AlbA_2"/>
    <property type="match status" value="1"/>
</dbReference>
<proteinExistence type="predicted"/>
<dbReference type="InterPro" id="IPR007421">
    <property type="entry name" value="Schlafen_AlbA_2_dom"/>
</dbReference>
<dbReference type="InterPro" id="IPR038475">
    <property type="entry name" value="RecG_C_sf"/>
</dbReference>
<accession>A0ABZ2Y119</accession>